<gene>
    <name evidence="1" type="ORF">GCM10010226_30130</name>
</gene>
<evidence type="ECO:0000313" key="2">
    <source>
        <dbReference type="Proteomes" id="UP000646776"/>
    </source>
</evidence>
<dbReference type="Proteomes" id="UP000646776">
    <property type="component" value="Unassembled WGS sequence"/>
</dbReference>
<reference evidence="1" key="2">
    <citation type="submission" date="2020-09" db="EMBL/GenBank/DDBJ databases">
        <authorList>
            <person name="Sun Q."/>
            <person name="Ohkuma M."/>
        </authorList>
    </citation>
    <scope>NUCLEOTIDE SEQUENCE</scope>
    <source>
        <strain evidence="1">JCM 4125</strain>
    </source>
</reference>
<comment type="caution">
    <text evidence="1">The sequence shown here is derived from an EMBL/GenBank/DDBJ whole genome shotgun (WGS) entry which is preliminary data.</text>
</comment>
<keyword evidence="2" id="KW-1185">Reference proteome</keyword>
<dbReference type="AlphaFoldDB" id="A0A918HBM7"/>
<evidence type="ECO:0000313" key="1">
    <source>
        <dbReference type="EMBL" id="GGT50975.1"/>
    </source>
</evidence>
<accession>A0A918HBM7</accession>
<reference evidence="1" key="1">
    <citation type="journal article" date="2014" name="Int. J. Syst. Evol. Microbiol.">
        <title>Complete genome sequence of Corynebacterium casei LMG S-19264T (=DSM 44701T), isolated from a smear-ripened cheese.</title>
        <authorList>
            <consortium name="US DOE Joint Genome Institute (JGI-PGF)"/>
            <person name="Walter F."/>
            <person name="Albersmeier A."/>
            <person name="Kalinowski J."/>
            <person name="Ruckert C."/>
        </authorList>
    </citation>
    <scope>NUCLEOTIDE SEQUENCE</scope>
    <source>
        <strain evidence="1">JCM 4125</strain>
    </source>
</reference>
<proteinExistence type="predicted"/>
<dbReference type="EMBL" id="BMSA01000007">
    <property type="protein sequence ID" value="GGT50975.1"/>
    <property type="molecule type" value="Genomic_DNA"/>
</dbReference>
<organism evidence="1 2">
    <name type="scientific">Streptomyces phaeofaciens</name>
    <dbReference type="NCBI Taxonomy" id="68254"/>
    <lineage>
        <taxon>Bacteria</taxon>
        <taxon>Bacillati</taxon>
        <taxon>Actinomycetota</taxon>
        <taxon>Actinomycetes</taxon>
        <taxon>Kitasatosporales</taxon>
        <taxon>Streptomycetaceae</taxon>
        <taxon>Streptomyces</taxon>
    </lineage>
</organism>
<name>A0A918HBM7_9ACTN</name>
<sequence length="145" mass="15333">MLPHRFTGRCTGSWIPLPDTTPGESAVVPVAVESANAGMVTAAIAPEAAATASTPFRVTRLMGPCLPDMVAGTHPHPLKRGRTNQVMAKRPFTPSSATAVELITKPPNISSKTEDGRAIGASPRLRRRAVRVPPIVGPWAPFPVR</sequence>
<protein>
    <submittedName>
        <fullName evidence="1">Uncharacterized protein</fullName>
    </submittedName>
</protein>